<accession>Q8L752</accession>
<evidence type="ECO:0000256" key="1">
    <source>
        <dbReference type="ARBA" id="ARBA00023172"/>
    </source>
</evidence>
<keyword evidence="2" id="KW-0732">Signal</keyword>
<organism evidence="3">
    <name type="scientific">Volvox carteri f. nagariensis</name>
    <dbReference type="NCBI Taxonomy" id="3068"/>
    <lineage>
        <taxon>Eukaryota</taxon>
        <taxon>Viridiplantae</taxon>
        <taxon>Chlorophyta</taxon>
        <taxon>core chlorophytes</taxon>
        <taxon>Chlorophyceae</taxon>
        <taxon>CS clade</taxon>
        <taxon>Chlamydomonadales</taxon>
        <taxon>Volvocaceae</taxon>
        <taxon>Volvox</taxon>
    </lineage>
</organism>
<dbReference type="SUPFAM" id="SSF56349">
    <property type="entry name" value="DNA breaking-rejoining enzymes"/>
    <property type="match status" value="1"/>
</dbReference>
<name>Q8L752_VOLCA</name>
<dbReference type="Gene3D" id="1.10.443.10">
    <property type="entry name" value="Intergrase catalytic core"/>
    <property type="match status" value="1"/>
</dbReference>
<dbReference type="EMBL" id="AY137241">
    <property type="protein sequence ID" value="AAM94959.1"/>
    <property type="molecule type" value="Genomic_DNA"/>
</dbReference>
<evidence type="ECO:0000256" key="2">
    <source>
        <dbReference type="SAM" id="SignalP"/>
    </source>
</evidence>
<dbReference type="InterPro" id="IPR013762">
    <property type="entry name" value="Integrase-like_cat_sf"/>
</dbReference>
<sequence length="225" mass="25219">MDHLWSGFQASTTSLTRLLLLRDLLCCQFMWHTSYRGHDTGKLRLRDFRDPRGGGPFRGFPLPLPDPFGAYPSLSLRIEQLGTKTSKGRRAPPLELRPDPSPRHCFLRTLALYWQLCHAPDAPPGSAISDYLFRPTDRGHQRFVERPFSSSALAMRVGKHLEEAGVYVGQTPHGFRRGTIQATQAAGASRAELHAFSQIRSAQVLERYTDASRPTRVPRGSGPRS</sequence>
<dbReference type="GO" id="GO:0006310">
    <property type="term" value="P:DNA recombination"/>
    <property type="evidence" value="ECO:0007669"/>
    <property type="project" value="UniProtKB-KW"/>
</dbReference>
<protein>
    <submittedName>
        <fullName evidence="3">Recombinase</fullName>
    </submittedName>
</protein>
<proteinExistence type="predicted"/>
<gene>
    <name evidence="3" type="primary">ORF-C</name>
</gene>
<feature type="signal peptide" evidence="2">
    <location>
        <begin position="1"/>
        <end position="26"/>
    </location>
</feature>
<reference evidence="3" key="1">
    <citation type="journal article" date="2002" name="Genetics">
        <title>kangaroo, a mobile element from Volvox carteri, is a member of a newly recognized third class of retrotransposons.</title>
        <authorList>
            <person name="Duncan L."/>
            <person name="Bouckaert K."/>
            <person name="Yeh F."/>
            <person name="Kirk D.L."/>
        </authorList>
    </citation>
    <scope>NUCLEOTIDE SEQUENCE</scope>
    <source>
        <strain evidence="3">EVE</strain>
    </source>
</reference>
<dbReference type="GO" id="GO:0015074">
    <property type="term" value="P:DNA integration"/>
    <property type="evidence" value="ECO:0007669"/>
    <property type="project" value="InterPro"/>
</dbReference>
<dbReference type="GO" id="GO:0003677">
    <property type="term" value="F:DNA binding"/>
    <property type="evidence" value="ECO:0007669"/>
    <property type="project" value="InterPro"/>
</dbReference>
<keyword evidence="1" id="KW-0233">DNA recombination</keyword>
<dbReference type="InterPro" id="IPR011010">
    <property type="entry name" value="DNA_brk_join_enz"/>
</dbReference>
<dbReference type="AlphaFoldDB" id="Q8L752"/>
<evidence type="ECO:0000313" key="3">
    <source>
        <dbReference type="EMBL" id="AAM94959.1"/>
    </source>
</evidence>
<feature type="chain" id="PRO_5004310005" evidence="2">
    <location>
        <begin position="27"/>
        <end position="225"/>
    </location>
</feature>